<evidence type="ECO:0000313" key="2">
    <source>
        <dbReference type="EMBL" id="GBG81228.1"/>
    </source>
</evidence>
<accession>A0A388LFZ7</accession>
<feature type="compositionally biased region" description="Low complexity" evidence="1">
    <location>
        <begin position="132"/>
        <end position="144"/>
    </location>
</feature>
<dbReference type="AlphaFoldDB" id="A0A388LFZ7"/>
<feature type="region of interest" description="Disordered" evidence="1">
    <location>
        <begin position="1"/>
        <end position="106"/>
    </location>
</feature>
<proteinExistence type="predicted"/>
<name>A0A388LFZ7_CHABU</name>
<comment type="caution">
    <text evidence="2">The sequence shown here is derived from an EMBL/GenBank/DDBJ whole genome shotgun (WGS) entry which is preliminary data.</text>
</comment>
<reference evidence="2 3" key="1">
    <citation type="journal article" date="2018" name="Cell">
        <title>The Chara Genome: Secondary Complexity and Implications for Plant Terrestrialization.</title>
        <authorList>
            <person name="Nishiyama T."/>
            <person name="Sakayama H."/>
            <person name="Vries J.D."/>
            <person name="Buschmann H."/>
            <person name="Saint-Marcoux D."/>
            <person name="Ullrich K.K."/>
            <person name="Haas F.B."/>
            <person name="Vanderstraeten L."/>
            <person name="Becker D."/>
            <person name="Lang D."/>
            <person name="Vosolsobe S."/>
            <person name="Rombauts S."/>
            <person name="Wilhelmsson P.K.I."/>
            <person name="Janitza P."/>
            <person name="Kern R."/>
            <person name="Heyl A."/>
            <person name="Rumpler F."/>
            <person name="Villalobos L.I.A.C."/>
            <person name="Clay J.M."/>
            <person name="Skokan R."/>
            <person name="Toyoda A."/>
            <person name="Suzuki Y."/>
            <person name="Kagoshima H."/>
            <person name="Schijlen E."/>
            <person name="Tajeshwar N."/>
            <person name="Catarino B."/>
            <person name="Hetherington A.J."/>
            <person name="Saltykova A."/>
            <person name="Bonnot C."/>
            <person name="Breuninger H."/>
            <person name="Symeonidi A."/>
            <person name="Radhakrishnan G.V."/>
            <person name="Van Nieuwerburgh F."/>
            <person name="Deforce D."/>
            <person name="Chang C."/>
            <person name="Karol K.G."/>
            <person name="Hedrich R."/>
            <person name="Ulvskov P."/>
            <person name="Glockner G."/>
            <person name="Delwiche C.F."/>
            <person name="Petrasek J."/>
            <person name="Van de Peer Y."/>
            <person name="Friml J."/>
            <person name="Beilby M."/>
            <person name="Dolan L."/>
            <person name="Kohara Y."/>
            <person name="Sugano S."/>
            <person name="Fujiyama A."/>
            <person name="Delaux P.-M."/>
            <person name="Quint M."/>
            <person name="TheiBen G."/>
            <person name="Hagemann M."/>
            <person name="Harholt J."/>
            <person name="Dunand C."/>
            <person name="Zachgo S."/>
            <person name="Langdale J."/>
            <person name="Maumus F."/>
            <person name="Straeten D.V.D."/>
            <person name="Gould S.B."/>
            <person name="Rensing S.A."/>
        </authorList>
    </citation>
    <scope>NUCLEOTIDE SEQUENCE [LARGE SCALE GENOMIC DNA]</scope>
    <source>
        <strain evidence="2 3">S276</strain>
    </source>
</reference>
<feature type="compositionally biased region" description="Basic residues" evidence="1">
    <location>
        <begin position="1"/>
        <end position="10"/>
    </location>
</feature>
<feature type="region of interest" description="Disordered" evidence="1">
    <location>
        <begin position="120"/>
        <end position="153"/>
    </location>
</feature>
<evidence type="ECO:0000313" key="3">
    <source>
        <dbReference type="Proteomes" id="UP000265515"/>
    </source>
</evidence>
<protein>
    <submittedName>
        <fullName evidence="2">Uncharacterized protein</fullName>
    </submittedName>
</protein>
<dbReference type="EMBL" id="BFEA01000368">
    <property type="protein sequence ID" value="GBG81228.1"/>
    <property type="molecule type" value="Genomic_DNA"/>
</dbReference>
<sequence>MRTYTTRRRSNRADRDMLGGDEDFWGPFGKVASTGDVRDARVGGSHAGTSRAEVGRPTPTPTRRESPIRPPPAPSPTPPTPVSPLQPATTQAETEELATSFPPHGLLQRSTVVRKLRLRSPSPGDALEEGDVAATTQEAPTVATTEEEVPAQATTEEEVEGVATVEGEIAAAVEREEEVAAAATLAAVPMDHDDANADEQLVQRYIREEVDPVVGGLTPGMAMELGICPPTGRARSEMGTHFDFDMSIGGPPSCGGATSTDRAHHDMT</sequence>
<keyword evidence="3" id="KW-1185">Reference proteome</keyword>
<dbReference type="Gramene" id="GBG81228">
    <property type="protein sequence ID" value="GBG81228"/>
    <property type="gene ID" value="CBR_g31900"/>
</dbReference>
<gene>
    <name evidence="2" type="ORF">CBR_g31900</name>
</gene>
<feature type="compositionally biased region" description="Pro residues" evidence="1">
    <location>
        <begin position="68"/>
        <end position="84"/>
    </location>
</feature>
<dbReference type="Proteomes" id="UP000265515">
    <property type="component" value="Unassembled WGS sequence"/>
</dbReference>
<evidence type="ECO:0000256" key="1">
    <source>
        <dbReference type="SAM" id="MobiDB-lite"/>
    </source>
</evidence>
<organism evidence="2 3">
    <name type="scientific">Chara braunii</name>
    <name type="common">Braun's stonewort</name>
    <dbReference type="NCBI Taxonomy" id="69332"/>
    <lineage>
        <taxon>Eukaryota</taxon>
        <taxon>Viridiplantae</taxon>
        <taxon>Streptophyta</taxon>
        <taxon>Charophyceae</taxon>
        <taxon>Charales</taxon>
        <taxon>Characeae</taxon>
        <taxon>Chara</taxon>
    </lineage>
</organism>